<sequence length="293" mass="32038">MPTVAQKYVEALKHIDGMYALWAPKPNTALKPGCCGYFDAQGSWNPIVDLGKEDEATRFGFATVLPPLEEERLGKWEPACSENVTWKRVALATPLKIPQLGVDLKMKLEFSKDDQYGACLVTGPTVVNKYYPNPKTLFEDWVMKNYGVVSRAVPDVKEHGLWIITKVYETPRCAVAGWAGTSGSLSLYAGAGSLFGGAITLEGTLAAGQEHNAALWKFLPDDGDPKPDDGIGSLATGKLFKSSSNYLVPIGKPSRGDEDEDEGLVEVPDENGDKLRLQREEWGHAQLRLPRVS</sequence>
<reference evidence="2" key="1">
    <citation type="submission" date="2023-06" db="EMBL/GenBank/DDBJ databases">
        <title>Genome-scale phylogeny and comparative genomics of the fungal order Sordariales.</title>
        <authorList>
            <consortium name="Lawrence Berkeley National Laboratory"/>
            <person name="Hensen N."/>
            <person name="Bonometti L."/>
            <person name="Westerberg I."/>
            <person name="Brannstrom I.O."/>
            <person name="Guillou S."/>
            <person name="Cros-Aarteil S."/>
            <person name="Calhoun S."/>
            <person name="Haridas S."/>
            <person name="Kuo A."/>
            <person name="Mondo S."/>
            <person name="Pangilinan J."/>
            <person name="Riley R."/>
            <person name="Labutti K."/>
            <person name="Andreopoulos B."/>
            <person name="Lipzen A."/>
            <person name="Chen C."/>
            <person name="Yanf M."/>
            <person name="Daum C."/>
            <person name="Ng V."/>
            <person name="Clum A."/>
            <person name="Steindorff A."/>
            <person name="Ohm R."/>
            <person name="Martin F."/>
            <person name="Silar P."/>
            <person name="Natvig D."/>
            <person name="Lalanne C."/>
            <person name="Gautier V."/>
            <person name="Ament-Velasquez S.L."/>
            <person name="Kruys A."/>
            <person name="Hutchinson M.I."/>
            <person name="Powell A.J."/>
            <person name="Barry K."/>
            <person name="Miller A.N."/>
            <person name="Grigoriev I.V."/>
            <person name="Debuchy R."/>
            <person name="Gladieux P."/>
            <person name="Thoren M.H."/>
            <person name="Johannesson H."/>
        </authorList>
    </citation>
    <scope>NUCLEOTIDE SEQUENCE</scope>
    <source>
        <strain evidence="2">CBS 307.81</strain>
    </source>
</reference>
<gene>
    <name evidence="2" type="ORF">QBC41DRAFT_397883</name>
</gene>
<keyword evidence="3" id="KW-1185">Reference proteome</keyword>
<dbReference type="AlphaFoldDB" id="A0AA39Z9X4"/>
<protein>
    <submittedName>
        <fullName evidence="2">Uncharacterized protein</fullName>
    </submittedName>
</protein>
<evidence type="ECO:0000256" key="1">
    <source>
        <dbReference type="SAM" id="MobiDB-lite"/>
    </source>
</evidence>
<dbReference type="EMBL" id="JAULSY010000085">
    <property type="protein sequence ID" value="KAK0666652.1"/>
    <property type="molecule type" value="Genomic_DNA"/>
</dbReference>
<evidence type="ECO:0000313" key="3">
    <source>
        <dbReference type="Proteomes" id="UP001174997"/>
    </source>
</evidence>
<evidence type="ECO:0000313" key="2">
    <source>
        <dbReference type="EMBL" id="KAK0666652.1"/>
    </source>
</evidence>
<organism evidence="2 3">
    <name type="scientific">Cercophora samala</name>
    <dbReference type="NCBI Taxonomy" id="330535"/>
    <lineage>
        <taxon>Eukaryota</taxon>
        <taxon>Fungi</taxon>
        <taxon>Dikarya</taxon>
        <taxon>Ascomycota</taxon>
        <taxon>Pezizomycotina</taxon>
        <taxon>Sordariomycetes</taxon>
        <taxon>Sordariomycetidae</taxon>
        <taxon>Sordariales</taxon>
        <taxon>Lasiosphaeriaceae</taxon>
        <taxon>Cercophora</taxon>
    </lineage>
</organism>
<accession>A0AA39Z9X4</accession>
<comment type="caution">
    <text evidence="2">The sequence shown here is derived from an EMBL/GenBank/DDBJ whole genome shotgun (WGS) entry which is preliminary data.</text>
</comment>
<name>A0AA39Z9X4_9PEZI</name>
<feature type="compositionally biased region" description="Acidic residues" evidence="1">
    <location>
        <begin position="257"/>
        <end position="270"/>
    </location>
</feature>
<dbReference type="Proteomes" id="UP001174997">
    <property type="component" value="Unassembled WGS sequence"/>
</dbReference>
<feature type="region of interest" description="Disordered" evidence="1">
    <location>
        <begin position="250"/>
        <end position="278"/>
    </location>
</feature>
<proteinExistence type="predicted"/>